<keyword evidence="3" id="KW-0326">Glycosidase</keyword>
<dbReference type="InterPro" id="IPR036278">
    <property type="entry name" value="Sialidase_sf"/>
</dbReference>
<feature type="chain" id="PRO_5046272689" evidence="1">
    <location>
        <begin position="22"/>
        <end position="393"/>
    </location>
</feature>
<evidence type="ECO:0000313" key="3">
    <source>
        <dbReference type="EMBL" id="MDM4015024.1"/>
    </source>
</evidence>
<keyword evidence="3" id="KW-0378">Hydrolase</keyword>
<keyword evidence="1" id="KW-0732">Signal</keyword>
<gene>
    <name evidence="3" type="ORF">QTN89_06255</name>
</gene>
<feature type="domain" description="Sialidase" evidence="2">
    <location>
        <begin position="176"/>
        <end position="353"/>
    </location>
</feature>
<feature type="signal peptide" evidence="1">
    <location>
        <begin position="1"/>
        <end position="21"/>
    </location>
</feature>
<protein>
    <submittedName>
        <fullName evidence="3">Exo-alpha-sialidase</fullName>
        <ecNumber evidence="3">3.2.1.18</ecNumber>
    </submittedName>
</protein>
<sequence length="393" mass="42742">MKCWLSSLVLVLVCLSGRCLASETDLLWDRSQAVPAVAELRALKNARFSVIKPYEFDKDGYRFLHGVAICFHKGKLYASFGHNQGGENTDSEQARFCVSSDDGKTWSDVKTIDAGDDAGIGVSHGAFLSHNGSLWAFQGAYRGVMKDVHTRAYQYDEESGNWVGLGKVIGQGFWPMQQPIQMDNGSWIMAGLKVGDGNPAVVAISKDDTFENWDVVTIPVQAKGKMWGESTVIVEGNHVTNISRYGQEARALVSVSEDFGRSWTPMAPSNLPMATSKPCAGKLSSGQRFLVCTTTADSGGRRSPLTIAVSRPGEDVFTAIFIIRDGVFPKGPGESHHKAALSYPYAIEYRGNLYVGYSNNGGNVGRVGEGRELWNNNSAELAVIPLSDLRVDE</sequence>
<name>A0ABT7PEV9_9BACT</name>
<dbReference type="EMBL" id="JASZZN010000004">
    <property type="protein sequence ID" value="MDM4015024.1"/>
    <property type="molecule type" value="Genomic_DNA"/>
</dbReference>
<evidence type="ECO:0000256" key="1">
    <source>
        <dbReference type="SAM" id="SignalP"/>
    </source>
</evidence>
<dbReference type="InterPro" id="IPR011040">
    <property type="entry name" value="Sialidase"/>
</dbReference>
<proteinExistence type="predicted"/>
<dbReference type="PANTHER" id="PTHR43752">
    <property type="entry name" value="BNR/ASP-BOX REPEAT FAMILY PROTEIN"/>
    <property type="match status" value="1"/>
</dbReference>
<dbReference type="GO" id="GO:0004308">
    <property type="term" value="F:exo-alpha-sialidase activity"/>
    <property type="evidence" value="ECO:0007669"/>
    <property type="project" value="UniProtKB-EC"/>
</dbReference>
<dbReference type="Gene3D" id="2.120.10.10">
    <property type="match status" value="1"/>
</dbReference>
<keyword evidence="4" id="KW-1185">Reference proteome</keyword>
<evidence type="ECO:0000313" key="4">
    <source>
        <dbReference type="Proteomes" id="UP001239462"/>
    </source>
</evidence>
<evidence type="ECO:0000259" key="2">
    <source>
        <dbReference type="Pfam" id="PF13088"/>
    </source>
</evidence>
<accession>A0ABT7PEV9</accession>
<dbReference type="Pfam" id="PF13088">
    <property type="entry name" value="BNR_2"/>
    <property type="match status" value="1"/>
</dbReference>
<comment type="caution">
    <text evidence="3">The sequence shown here is derived from an EMBL/GenBank/DDBJ whole genome shotgun (WGS) entry which is preliminary data.</text>
</comment>
<dbReference type="RefSeq" id="WP_149496495.1">
    <property type="nucleotide sequence ID" value="NZ_JASZZN010000004.1"/>
</dbReference>
<organism evidence="3 4">
    <name type="scientific">Roseiconus lacunae</name>
    <dbReference type="NCBI Taxonomy" id="2605694"/>
    <lineage>
        <taxon>Bacteria</taxon>
        <taxon>Pseudomonadati</taxon>
        <taxon>Planctomycetota</taxon>
        <taxon>Planctomycetia</taxon>
        <taxon>Pirellulales</taxon>
        <taxon>Pirellulaceae</taxon>
        <taxon>Roseiconus</taxon>
    </lineage>
</organism>
<reference evidence="3 4" key="1">
    <citation type="submission" date="2023-06" db="EMBL/GenBank/DDBJ databases">
        <title>Roseiconus lacunae JC819 isolated from Gulf of Mannar region, Tamil Nadu.</title>
        <authorList>
            <person name="Pk S."/>
            <person name="Ch S."/>
            <person name="Ch V.R."/>
        </authorList>
    </citation>
    <scope>NUCLEOTIDE SEQUENCE [LARGE SCALE GENOMIC DNA]</scope>
    <source>
        <strain evidence="3 4">JC819</strain>
    </source>
</reference>
<dbReference type="SUPFAM" id="SSF50939">
    <property type="entry name" value="Sialidases"/>
    <property type="match status" value="1"/>
</dbReference>
<dbReference type="EC" id="3.2.1.18" evidence="3"/>
<dbReference type="Proteomes" id="UP001239462">
    <property type="component" value="Unassembled WGS sequence"/>
</dbReference>
<dbReference type="PANTHER" id="PTHR43752:SF2">
    <property type="entry name" value="BNR_ASP-BOX REPEAT FAMILY PROTEIN"/>
    <property type="match status" value="1"/>
</dbReference>
<dbReference type="CDD" id="cd15482">
    <property type="entry name" value="Sialidase_non-viral"/>
    <property type="match status" value="1"/>
</dbReference>